<dbReference type="Pfam" id="PF01738">
    <property type="entry name" value="DLH"/>
    <property type="match status" value="1"/>
</dbReference>
<evidence type="ECO:0000313" key="3">
    <source>
        <dbReference type="Proteomes" id="UP001211907"/>
    </source>
</evidence>
<dbReference type="InterPro" id="IPR029058">
    <property type="entry name" value="AB_hydrolase_fold"/>
</dbReference>
<dbReference type="Gene3D" id="3.40.50.1820">
    <property type="entry name" value="alpha/beta hydrolase"/>
    <property type="match status" value="1"/>
</dbReference>
<dbReference type="InterPro" id="IPR002925">
    <property type="entry name" value="Dienelactn_hydro"/>
</dbReference>
<protein>
    <recommendedName>
        <fullName evidence="1">Dienelactone hydrolase domain-containing protein</fullName>
    </recommendedName>
</protein>
<reference evidence="2" key="1">
    <citation type="submission" date="2020-05" db="EMBL/GenBank/DDBJ databases">
        <title>Phylogenomic resolution of chytrid fungi.</title>
        <authorList>
            <person name="Stajich J.E."/>
            <person name="Amses K."/>
            <person name="Simmons R."/>
            <person name="Seto K."/>
            <person name="Myers J."/>
            <person name="Bonds A."/>
            <person name="Quandt C.A."/>
            <person name="Barry K."/>
            <person name="Liu P."/>
            <person name="Grigoriev I."/>
            <person name="Longcore J.E."/>
            <person name="James T.Y."/>
        </authorList>
    </citation>
    <scope>NUCLEOTIDE SEQUENCE</scope>
    <source>
        <strain evidence="2">JEL0513</strain>
    </source>
</reference>
<dbReference type="AlphaFoldDB" id="A0AAD5SW40"/>
<evidence type="ECO:0000259" key="1">
    <source>
        <dbReference type="Pfam" id="PF01738"/>
    </source>
</evidence>
<evidence type="ECO:0000313" key="2">
    <source>
        <dbReference type="EMBL" id="KAJ3113732.1"/>
    </source>
</evidence>
<dbReference type="SUPFAM" id="SSF53474">
    <property type="entry name" value="alpha/beta-Hydrolases"/>
    <property type="match status" value="1"/>
</dbReference>
<organism evidence="2 3">
    <name type="scientific">Physocladia obscura</name>
    <dbReference type="NCBI Taxonomy" id="109957"/>
    <lineage>
        <taxon>Eukaryota</taxon>
        <taxon>Fungi</taxon>
        <taxon>Fungi incertae sedis</taxon>
        <taxon>Chytridiomycota</taxon>
        <taxon>Chytridiomycota incertae sedis</taxon>
        <taxon>Chytridiomycetes</taxon>
        <taxon>Chytridiales</taxon>
        <taxon>Chytriomycetaceae</taxon>
        <taxon>Physocladia</taxon>
    </lineage>
</organism>
<dbReference type="Proteomes" id="UP001211907">
    <property type="component" value="Unassembled WGS sequence"/>
</dbReference>
<dbReference type="PANTHER" id="PTHR47668">
    <property type="entry name" value="DIENELACTONE HYDROLASE FAMILY PROTEIN (AFU_ORTHOLOGUE AFUA_6G01940)"/>
    <property type="match status" value="1"/>
</dbReference>
<feature type="domain" description="Dienelactone hydrolase" evidence="1">
    <location>
        <begin position="33"/>
        <end position="242"/>
    </location>
</feature>
<name>A0AAD5SW40_9FUNG</name>
<gene>
    <name evidence="2" type="ORF">HK100_001894</name>
</gene>
<dbReference type="EMBL" id="JADGJH010001424">
    <property type="protein sequence ID" value="KAJ3113732.1"/>
    <property type="molecule type" value="Genomic_DNA"/>
</dbReference>
<proteinExistence type="predicted"/>
<keyword evidence="3" id="KW-1185">Reference proteome</keyword>
<accession>A0AAD5SW40</accession>
<dbReference type="GO" id="GO:0016787">
    <property type="term" value="F:hydrolase activity"/>
    <property type="evidence" value="ECO:0007669"/>
    <property type="project" value="InterPro"/>
</dbReference>
<comment type="caution">
    <text evidence="2">The sequence shown here is derived from an EMBL/GenBank/DDBJ whole genome shotgun (WGS) entry which is preliminary data.</text>
</comment>
<sequence length="247" mass="26468">MTTSLPVAQSCCTLPPVESDYVPKGEIIKIGGLDVYIVGPKGSKNAVLVNYDIFGLQTKQVCDILSSRGYRVAMPDLCRGDPWPIAQWPPAGGFGEVMAHISKNATVESVRADMAATRAFLKTEGSVSFGILGFCWGGRIVSLISDEPEYAAIALAHPVAVSLEDAAKISAPMLCLPAQDDDKATFEAIFEVVHKNHPSSKIRRFDDVPHGFAAARGDFGDPLMAKRANEAIAEIDDFFTTHLTASA</sequence>
<dbReference type="PANTHER" id="PTHR47668:SF1">
    <property type="entry name" value="DIENELACTONE HYDROLASE DOMAIN-CONTAINING PROTEIN-RELATED"/>
    <property type="match status" value="1"/>
</dbReference>